<feature type="domain" description="AMP-dependent synthetase/ligase" evidence="1">
    <location>
        <begin position="4"/>
        <end position="135"/>
    </location>
</feature>
<dbReference type="Pfam" id="PF00501">
    <property type="entry name" value="AMP-binding"/>
    <property type="match status" value="1"/>
</dbReference>
<dbReference type="GO" id="GO:0044550">
    <property type="term" value="P:secondary metabolite biosynthetic process"/>
    <property type="evidence" value="ECO:0007669"/>
    <property type="project" value="TreeGrafter"/>
</dbReference>
<organism evidence="2 3">
    <name type="scientific">Adineta steineri</name>
    <dbReference type="NCBI Taxonomy" id="433720"/>
    <lineage>
        <taxon>Eukaryota</taxon>
        <taxon>Metazoa</taxon>
        <taxon>Spiralia</taxon>
        <taxon>Gnathifera</taxon>
        <taxon>Rotifera</taxon>
        <taxon>Eurotatoria</taxon>
        <taxon>Bdelloidea</taxon>
        <taxon>Adinetida</taxon>
        <taxon>Adinetidae</taxon>
        <taxon>Adineta</taxon>
    </lineage>
</organism>
<dbReference type="InterPro" id="IPR000873">
    <property type="entry name" value="AMP-dep_synth/lig_dom"/>
</dbReference>
<evidence type="ECO:0000313" key="3">
    <source>
        <dbReference type="Proteomes" id="UP000663881"/>
    </source>
</evidence>
<dbReference type="AlphaFoldDB" id="A0A820LQJ5"/>
<name>A0A820LQJ5_9BILA</name>
<dbReference type="PROSITE" id="PS00455">
    <property type="entry name" value="AMP_BINDING"/>
    <property type="match status" value="1"/>
</dbReference>
<dbReference type="Proteomes" id="UP000663881">
    <property type="component" value="Unassembled WGS sequence"/>
</dbReference>
<sequence>SITITPNDIAYIIFTSGSIGIPKAIQARHENLINFMNSLVRIDVFNKDDTVVQIGRCSFDIHVQEILGTLMRGATLVMVHPGGTLDFDYLSNTVQMKEITYMFMVPSLLQSFFTFIAQPSKTTISKYFRSLCSGGR</sequence>
<dbReference type="GO" id="GO:0043041">
    <property type="term" value="P:amino acid activation for nonribosomal peptide biosynthetic process"/>
    <property type="evidence" value="ECO:0007669"/>
    <property type="project" value="TreeGrafter"/>
</dbReference>
<reference evidence="2" key="1">
    <citation type="submission" date="2021-02" db="EMBL/GenBank/DDBJ databases">
        <authorList>
            <person name="Nowell W R."/>
        </authorList>
    </citation>
    <scope>NUCLEOTIDE SEQUENCE</scope>
</reference>
<evidence type="ECO:0000259" key="1">
    <source>
        <dbReference type="Pfam" id="PF00501"/>
    </source>
</evidence>
<dbReference type="GO" id="GO:0005737">
    <property type="term" value="C:cytoplasm"/>
    <property type="evidence" value="ECO:0007669"/>
    <property type="project" value="TreeGrafter"/>
</dbReference>
<dbReference type="InterPro" id="IPR020845">
    <property type="entry name" value="AMP-binding_CS"/>
</dbReference>
<evidence type="ECO:0000313" key="2">
    <source>
        <dbReference type="EMBL" id="CAF4361378.1"/>
    </source>
</evidence>
<dbReference type="SUPFAM" id="SSF56801">
    <property type="entry name" value="Acetyl-CoA synthetase-like"/>
    <property type="match status" value="1"/>
</dbReference>
<dbReference type="GO" id="GO:0031177">
    <property type="term" value="F:phosphopantetheine binding"/>
    <property type="evidence" value="ECO:0007669"/>
    <property type="project" value="TreeGrafter"/>
</dbReference>
<dbReference type="PANTHER" id="PTHR45527:SF1">
    <property type="entry name" value="FATTY ACID SYNTHASE"/>
    <property type="match status" value="1"/>
</dbReference>
<dbReference type="Gene3D" id="3.40.50.980">
    <property type="match status" value="2"/>
</dbReference>
<gene>
    <name evidence="2" type="ORF">OKA104_LOCUS49344</name>
</gene>
<protein>
    <recommendedName>
        <fullName evidence="1">AMP-dependent synthetase/ligase domain-containing protein</fullName>
    </recommendedName>
</protein>
<dbReference type="PANTHER" id="PTHR45527">
    <property type="entry name" value="NONRIBOSOMAL PEPTIDE SYNTHETASE"/>
    <property type="match status" value="1"/>
</dbReference>
<proteinExistence type="predicted"/>
<feature type="non-terminal residue" evidence="2">
    <location>
        <position position="1"/>
    </location>
</feature>
<comment type="caution">
    <text evidence="2">The sequence shown here is derived from an EMBL/GenBank/DDBJ whole genome shotgun (WGS) entry which is preliminary data.</text>
</comment>
<dbReference type="EMBL" id="CAJOAY010022872">
    <property type="protein sequence ID" value="CAF4361378.1"/>
    <property type="molecule type" value="Genomic_DNA"/>
</dbReference>
<accession>A0A820LQJ5</accession>